<reference evidence="13" key="1">
    <citation type="submission" date="2023-03" db="EMBL/GenBank/DDBJ databases">
        <title>Massive genome expansion in bonnet fungi (Mycena s.s.) driven by repeated elements and novel gene families across ecological guilds.</title>
        <authorList>
            <consortium name="Lawrence Berkeley National Laboratory"/>
            <person name="Harder C.B."/>
            <person name="Miyauchi S."/>
            <person name="Viragh M."/>
            <person name="Kuo A."/>
            <person name="Thoen E."/>
            <person name="Andreopoulos B."/>
            <person name="Lu D."/>
            <person name="Skrede I."/>
            <person name="Drula E."/>
            <person name="Henrissat B."/>
            <person name="Morin E."/>
            <person name="Kohler A."/>
            <person name="Barry K."/>
            <person name="LaButti K."/>
            <person name="Morin E."/>
            <person name="Salamov A."/>
            <person name="Lipzen A."/>
            <person name="Mereny Z."/>
            <person name="Hegedus B."/>
            <person name="Baldrian P."/>
            <person name="Stursova M."/>
            <person name="Weitz H."/>
            <person name="Taylor A."/>
            <person name="Grigoriev I.V."/>
            <person name="Nagy L.G."/>
            <person name="Martin F."/>
            <person name="Kauserud H."/>
        </authorList>
    </citation>
    <scope>NUCLEOTIDE SEQUENCE</scope>
    <source>
        <strain evidence="13">CBHHK182m</strain>
    </source>
</reference>
<name>A0AAD7NM63_9AGAR</name>
<comment type="caution">
    <text evidence="13">The sequence shown here is derived from an EMBL/GenBank/DDBJ whole genome shotgun (WGS) entry which is preliminary data.</text>
</comment>
<evidence type="ECO:0000256" key="5">
    <source>
        <dbReference type="ARBA" id="ARBA00022692"/>
    </source>
</evidence>
<evidence type="ECO:0000256" key="10">
    <source>
        <dbReference type="ARBA" id="ARBA00023128"/>
    </source>
</evidence>
<protein>
    <recommendedName>
        <fullName evidence="3">Mitochondrial import inner membrane translocase subunit TIM54</fullName>
    </recommendedName>
</protein>
<keyword evidence="8" id="KW-1133">Transmembrane helix</keyword>
<feature type="compositionally biased region" description="Basic and acidic residues" evidence="12">
    <location>
        <begin position="374"/>
        <end position="383"/>
    </location>
</feature>
<proteinExistence type="inferred from homology"/>
<dbReference type="GO" id="GO:0015031">
    <property type="term" value="P:protein transport"/>
    <property type="evidence" value="ECO:0007669"/>
    <property type="project" value="UniProtKB-KW"/>
</dbReference>
<evidence type="ECO:0000256" key="1">
    <source>
        <dbReference type="ARBA" id="ARBA00004434"/>
    </source>
</evidence>
<evidence type="ECO:0000313" key="14">
    <source>
        <dbReference type="Proteomes" id="UP001215598"/>
    </source>
</evidence>
<keyword evidence="11" id="KW-0472">Membrane</keyword>
<evidence type="ECO:0000256" key="4">
    <source>
        <dbReference type="ARBA" id="ARBA00022448"/>
    </source>
</evidence>
<organism evidence="13 14">
    <name type="scientific">Mycena metata</name>
    <dbReference type="NCBI Taxonomy" id="1033252"/>
    <lineage>
        <taxon>Eukaryota</taxon>
        <taxon>Fungi</taxon>
        <taxon>Dikarya</taxon>
        <taxon>Basidiomycota</taxon>
        <taxon>Agaricomycotina</taxon>
        <taxon>Agaricomycetes</taxon>
        <taxon>Agaricomycetidae</taxon>
        <taxon>Agaricales</taxon>
        <taxon>Marasmiineae</taxon>
        <taxon>Mycenaceae</taxon>
        <taxon>Mycena</taxon>
    </lineage>
</organism>
<gene>
    <name evidence="13" type="ORF">B0H16DRAFT_1453858</name>
</gene>
<dbReference type="EMBL" id="JARKIB010000023">
    <property type="protein sequence ID" value="KAJ7766848.1"/>
    <property type="molecule type" value="Genomic_DNA"/>
</dbReference>
<keyword evidence="5" id="KW-0812">Transmembrane</keyword>
<evidence type="ECO:0000256" key="11">
    <source>
        <dbReference type="ARBA" id="ARBA00023136"/>
    </source>
</evidence>
<accession>A0AAD7NM63</accession>
<dbReference type="AlphaFoldDB" id="A0AAD7NM63"/>
<evidence type="ECO:0000256" key="9">
    <source>
        <dbReference type="ARBA" id="ARBA00023010"/>
    </source>
</evidence>
<evidence type="ECO:0000256" key="7">
    <source>
        <dbReference type="ARBA" id="ARBA00022927"/>
    </source>
</evidence>
<keyword evidence="14" id="KW-1185">Reference proteome</keyword>
<evidence type="ECO:0000313" key="13">
    <source>
        <dbReference type="EMBL" id="KAJ7766848.1"/>
    </source>
</evidence>
<keyword evidence="6" id="KW-0999">Mitochondrion inner membrane</keyword>
<keyword evidence="10" id="KW-0496">Mitochondrion</keyword>
<comment type="subcellular location">
    <subcellularLocation>
        <location evidence="1">Mitochondrion inner membrane</location>
        <topology evidence="1">Single-pass membrane protein</topology>
    </subcellularLocation>
</comment>
<feature type="region of interest" description="Disordered" evidence="12">
    <location>
        <begin position="221"/>
        <end position="253"/>
    </location>
</feature>
<feature type="region of interest" description="Disordered" evidence="12">
    <location>
        <begin position="371"/>
        <end position="390"/>
    </location>
</feature>
<dbReference type="Pfam" id="PF11711">
    <property type="entry name" value="Tim54"/>
    <property type="match status" value="2"/>
</dbReference>
<sequence length="441" mass="49491">MNAAEGASAGPKSGVKTVLKLVGVPPSWLDKRPKLPSRNWLIFISITASTAGLYIYDRQQCKAIRKSYIDKVKDLADEPVGSLSRPRKVTVYGGKWPGDEDHDQTLKYFRKYVKPILVAAAVDYEMIGGKRLGDIANRVADDIKSKRRLEAGLDSRPEVYQQLPTYQTPAEERQSELGGGIVLIGRPTFKEFMAGLKRGWTGPLEKVDTDELLAQELEMDGRFDEEDDSTDRAELKPFEPPSPLPSSSTSPPPPIPPLPPLLLVPFTNILGFTKIPLMIWQFFNRRHDVRTGAEAGYKLVMQHTRPFSPPPETLFSDITTPTNESHSDVDFDKACERHFRKSLSKIPAENAKAREKYYAELKTKLETARALARGTREPTKDEIQNPPPTEVELRAERMKKEKRWRGDLEGWQIIAPAAKVAWDERFRDALSICADPPSGSG</sequence>
<evidence type="ECO:0000256" key="12">
    <source>
        <dbReference type="SAM" id="MobiDB-lite"/>
    </source>
</evidence>
<evidence type="ECO:0000256" key="3">
    <source>
        <dbReference type="ARBA" id="ARBA00020796"/>
    </source>
</evidence>
<keyword evidence="7" id="KW-0653">Protein transport</keyword>
<comment type="similarity">
    <text evidence="2">Belongs to the TIM54 family.</text>
</comment>
<dbReference type="Proteomes" id="UP001215598">
    <property type="component" value="Unassembled WGS sequence"/>
</dbReference>
<feature type="compositionally biased region" description="Pro residues" evidence="12">
    <location>
        <begin position="238"/>
        <end position="253"/>
    </location>
</feature>
<keyword evidence="4" id="KW-0813">Transport</keyword>
<keyword evidence="9" id="KW-0811">Translocation</keyword>
<dbReference type="InterPro" id="IPR021056">
    <property type="entry name" value="Mt_import_IM_translocase_Tim54"/>
</dbReference>
<evidence type="ECO:0000256" key="6">
    <source>
        <dbReference type="ARBA" id="ARBA00022792"/>
    </source>
</evidence>
<evidence type="ECO:0000256" key="8">
    <source>
        <dbReference type="ARBA" id="ARBA00022989"/>
    </source>
</evidence>
<dbReference type="GO" id="GO:0005743">
    <property type="term" value="C:mitochondrial inner membrane"/>
    <property type="evidence" value="ECO:0007669"/>
    <property type="project" value="UniProtKB-SubCell"/>
</dbReference>
<evidence type="ECO:0000256" key="2">
    <source>
        <dbReference type="ARBA" id="ARBA00006355"/>
    </source>
</evidence>